<reference evidence="2 3" key="1">
    <citation type="submission" date="2015-06" db="EMBL/GenBank/DDBJ databases">
        <title>Draft genome of the moderately acidophilic sulfate reducer Candidatus Desulfosporosinus acididurans strain M1.</title>
        <authorList>
            <person name="Poehlein A."/>
            <person name="Petzsch P."/>
            <person name="Johnson B.D."/>
            <person name="Schloemann M."/>
            <person name="Daniel R."/>
            <person name="Muehling M."/>
        </authorList>
    </citation>
    <scope>NUCLEOTIDE SEQUENCE [LARGE SCALE GENOMIC DNA]</scope>
    <source>
        <strain evidence="2 3">M1</strain>
    </source>
</reference>
<dbReference type="Proteomes" id="UP000036356">
    <property type="component" value="Unassembled WGS sequence"/>
</dbReference>
<name>A0A0J1FW07_9FIRM</name>
<keyword evidence="3" id="KW-1185">Reference proteome</keyword>
<comment type="caution">
    <text evidence="2">The sequence shown here is derived from an EMBL/GenBank/DDBJ whole genome shotgun (WGS) entry which is preliminary data.</text>
</comment>
<dbReference type="CDD" id="cd00761">
    <property type="entry name" value="Glyco_tranf_GTA_type"/>
    <property type="match status" value="2"/>
</dbReference>
<keyword evidence="2" id="KW-0808">Transferase</keyword>
<dbReference type="InterPro" id="IPR029044">
    <property type="entry name" value="Nucleotide-diphossugar_trans"/>
</dbReference>
<dbReference type="Gene3D" id="3.40.50.2000">
    <property type="entry name" value="Glycogen Phosphorylase B"/>
    <property type="match status" value="2"/>
</dbReference>
<keyword evidence="2" id="KW-0328">Glycosyltransferase</keyword>
<dbReference type="EC" id="2.4.1.250" evidence="2"/>
<sequence>MNYRIVGICQIYNELIKGNLERFVHHIKPLVDSLVVYDDGSTDGSYEYMLKQTPYVLRSTKNNFANERSHKKLLLQEALKLKPDFILWLDADEVLTANAEESLQELCRYCEEQEYDAMSFHEINLWRSHSWQRIDSLFGSGWFCRLWRVVPGISFTETKPGLHQPPYPSTIRKMTWTDKIQVLHYGFSSKQRLAHKYLVYRSHGQRGYEMLDRLISEEQLVVQKVPQQLFPEDLWIDDEQPKPLTFAESLTYVEQYRDEVFKPKFSIICLIYKSVEWLKFVYEQVFKYTDMTDKEFFFVANDADSVVLEYLRDNYVPHYVHTNTPEQQEEWYINNVYRAYNFAVNKARGDFVVLINSDMAFTPSWFDNLWQAYNGENCVTARLVESGRLRSGQFGVEKDFGKDYLSYQETEFEQYARDLAEPKLLDGGLFMPLLIRKEHFKRVGGYPEGNIVPGSDFTHPIITRPGEPCISGDNVLMSKLSAEGIQHQTAFDSIVYHFQCGELNSPRTAERVEEKIKVAVCNDLITGSMGEKVLWNFLLEALPSSAGVDMYLAGTEGDYAANARNYIQMHHPEVEVVIQNATFINTVDPSRYTIAFLQDNLRSMGWASAQQEENLRRASILVTNSLQTALSYPEHDFEIIPVGVDLELFKPLDKVEVRKELGFDTGRIGIFVGDFSEVKGWSKVRSCIEQHPEITWILVSKAQETFAAPNVRVFNRIAQTLITKLLNCADFFMIGSPVETQCLAAVEACLCDIPVVMRQVGIFKDLSEEERSRCGIFGEDFEAALQELPNRVFSPRQVMIEKKLSTQDSMEKWYRLLTTVSQKLMAKKNTKRSAGQKKKPKISIIITTFQRVNLLKWGLFSLSQQTIPFEFETIVVNDGLQDETEEVCNEFKEKLNLKYIFSGQRNLNSEPVWRIPGFAINIGVKQSSGDILVLCCAEMFHINQTIAALITPILDQPKLLGIPIGKDDRDGRFLEQIKDKNGSFELDALNNCIVLDTRMPFLMAMHRDQFYEIGGYDEDFVGIAYDDNDFIHRLLGNGCSYCMTTAITVHLYHPRAQDYYQDPPEWEYNKKLFYSRMGKIVRNEGREWGAL</sequence>
<gene>
    <name evidence="2" type="primary">mshA_1</name>
    <name evidence="2" type="ORF">DEAC_c08190</name>
</gene>
<dbReference type="InterPro" id="IPR001173">
    <property type="entry name" value="Glyco_trans_2-like"/>
</dbReference>
<dbReference type="STRING" id="476652.DEAC_c08190"/>
<evidence type="ECO:0000313" key="3">
    <source>
        <dbReference type="Proteomes" id="UP000036356"/>
    </source>
</evidence>
<dbReference type="Pfam" id="PF00535">
    <property type="entry name" value="Glycos_transf_2"/>
    <property type="match status" value="1"/>
</dbReference>
<dbReference type="PANTHER" id="PTHR22916">
    <property type="entry name" value="GLYCOSYLTRANSFERASE"/>
    <property type="match status" value="1"/>
</dbReference>
<feature type="domain" description="Glycosyltransferase 2-like" evidence="1">
    <location>
        <begin position="843"/>
        <end position="1010"/>
    </location>
</feature>
<dbReference type="SUPFAM" id="SSF53756">
    <property type="entry name" value="UDP-Glycosyltransferase/glycogen phosphorylase"/>
    <property type="match status" value="1"/>
</dbReference>
<dbReference type="SUPFAM" id="SSF53448">
    <property type="entry name" value="Nucleotide-diphospho-sugar transferases"/>
    <property type="match status" value="3"/>
</dbReference>
<dbReference type="AlphaFoldDB" id="A0A0J1FW07"/>
<dbReference type="PATRIC" id="fig|476652.3.peg.838"/>
<dbReference type="GO" id="GO:0102710">
    <property type="term" value="F:D-inositol-3-phosphate glycosyltransferase activity"/>
    <property type="evidence" value="ECO:0007669"/>
    <property type="project" value="UniProtKB-EC"/>
</dbReference>
<dbReference type="PANTHER" id="PTHR22916:SF64">
    <property type="entry name" value="TRANSFERASE, PUTATIVE-RELATED"/>
    <property type="match status" value="1"/>
</dbReference>
<dbReference type="Pfam" id="PF13704">
    <property type="entry name" value="Glyco_tranf_2_4"/>
    <property type="match status" value="1"/>
</dbReference>
<accession>A0A0J1FW07</accession>
<dbReference type="Gene3D" id="3.90.550.10">
    <property type="entry name" value="Spore Coat Polysaccharide Biosynthesis Protein SpsA, Chain A"/>
    <property type="match status" value="3"/>
</dbReference>
<dbReference type="EMBL" id="LDZY01000002">
    <property type="protein sequence ID" value="KLU67604.1"/>
    <property type="molecule type" value="Genomic_DNA"/>
</dbReference>
<evidence type="ECO:0000259" key="1">
    <source>
        <dbReference type="Pfam" id="PF00535"/>
    </source>
</evidence>
<evidence type="ECO:0000313" key="2">
    <source>
        <dbReference type="EMBL" id="KLU67604.1"/>
    </source>
</evidence>
<dbReference type="RefSeq" id="WP_047808720.1">
    <property type="nucleotide sequence ID" value="NZ_LDZY01000002.1"/>
</dbReference>
<proteinExistence type="predicted"/>
<organism evidence="2 3">
    <name type="scientific">Desulfosporosinus acididurans</name>
    <dbReference type="NCBI Taxonomy" id="476652"/>
    <lineage>
        <taxon>Bacteria</taxon>
        <taxon>Bacillati</taxon>
        <taxon>Bacillota</taxon>
        <taxon>Clostridia</taxon>
        <taxon>Eubacteriales</taxon>
        <taxon>Desulfitobacteriaceae</taxon>
        <taxon>Desulfosporosinus</taxon>
    </lineage>
</organism>
<protein>
    <submittedName>
        <fullName evidence="2">D-inositol-3-phosphate glycosyltransferase</fullName>
        <ecNumber evidence="2">2.4.1.250</ecNumber>
    </submittedName>
</protein>